<keyword evidence="1" id="KW-1133">Transmembrane helix</keyword>
<sequence length="36" mass="4480">MMIDSRRKMIARSNRLLMYNAFILCLMLPWRTTWFV</sequence>
<name>F6HRJ1_VITVI</name>
<dbReference type="HOGENOM" id="CLU_3360746_0_0_1"/>
<keyword evidence="1" id="KW-0812">Transmembrane</keyword>
<feature type="transmembrane region" description="Helical" evidence="1">
    <location>
        <begin position="16"/>
        <end position="34"/>
    </location>
</feature>
<protein>
    <submittedName>
        <fullName evidence="2">Uncharacterized protein</fullName>
    </submittedName>
</protein>
<keyword evidence="3" id="KW-1185">Reference proteome</keyword>
<dbReference type="PaxDb" id="29760-VIT_00s0389g00010.t01"/>
<dbReference type="InParanoid" id="F6HRJ1"/>
<dbReference type="AlphaFoldDB" id="F6HRJ1"/>
<evidence type="ECO:0000313" key="3">
    <source>
        <dbReference type="Proteomes" id="UP000009183"/>
    </source>
</evidence>
<dbReference type="EMBL" id="FN596022">
    <property type="protein sequence ID" value="CCB57299.1"/>
    <property type="molecule type" value="Genomic_DNA"/>
</dbReference>
<reference evidence="3" key="1">
    <citation type="journal article" date="2007" name="Nature">
        <title>The grapevine genome sequence suggests ancestral hexaploidization in major angiosperm phyla.</title>
        <authorList>
            <consortium name="The French-Italian Public Consortium for Grapevine Genome Characterization."/>
            <person name="Jaillon O."/>
            <person name="Aury J.-M."/>
            <person name="Noel B."/>
            <person name="Policriti A."/>
            <person name="Clepet C."/>
            <person name="Casagrande A."/>
            <person name="Choisne N."/>
            <person name="Aubourg S."/>
            <person name="Vitulo N."/>
            <person name="Jubin C."/>
            <person name="Vezzi A."/>
            <person name="Legeai F."/>
            <person name="Hugueney P."/>
            <person name="Dasilva C."/>
            <person name="Horner D."/>
            <person name="Mica E."/>
            <person name="Jublot D."/>
            <person name="Poulain J."/>
            <person name="Bruyere C."/>
            <person name="Billault A."/>
            <person name="Segurens B."/>
            <person name="Gouyvenoux M."/>
            <person name="Ugarte E."/>
            <person name="Cattonaro F."/>
            <person name="Anthouard V."/>
            <person name="Vico V."/>
            <person name="Del Fabbro C."/>
            <person name="Alaux M."/>
            <person name="Di Gaspero G."/>
            <person name="Dumas V."/>
            <person name="Felice N."/>
            <person name="Paillard S."/>
            <person name="Juman I."/>
            <person name="Moroldo M."/>
            <person name="Scalabrin S."/>
            <person name="Canaguier A."/>
            <person name="Le Clainche I."/>
            <person name="Malacrida G."/>
            <person name="Durand E."/>
            <person name="Pesole G."/>
            <person name="Laucou V."/>
            <person name="Chatelet P."/>
            <person name="Merdinoglu D."/>
            <person name="Delledonne M."/>
            <person name="Pezzotti M."/>
            <person name="Lecharny A."/>
            <person name="Scarpelli C."/>
            <person name="Artiguenave F."/>
            <person name="Pe M.E."/>
            <person name="Valle G."/>
            <person name="Morgante M."/>
            <person name="Caboche M."/>
            <person name="Adam-Blondon A.-F."/>
            <person name="Weissenbach J."/>
            <person name="Quetier F."/>
            <person name="Wincker P."/>
        </authorList>
    </citation>
    <scope>NUCLEOTIDE SEQUENCE [LARGE SCALE GENOMIC DNA]</scope>
    <source>
        <strain evidence="3">cv. Pinot noir / PN40024</strain>
    </source>
</reference>
<gene>
    <name evidence="2" type="ORF">VIT_00s0389g00010</name>
</gene>
<keyword evidence="1" id="KW-0472">Membrane</keyword>
<dbReference type="Proteomes" id="UP000009183">
    <property type="component" value="Unassembled WGS sequence, unordered"/>
</dbReference>
<accession>F6HRJ1</accession>
<evidence type="ECO:0000256" key="1">
    <source>
        <dbReference type="SAM" id="Phobius"/>
    </source>
</evidence>
<organism evidence="2 3">
    <name type="scientific">Vitis vinifera</name>
    <name type="common">Grape</name>
    <dbReference type="NCBI Taxonomy" id="29760"/>
    <lineage>
        <taxon>Eukaryota</taxon>
        <taxon>Viridiplantae</taxon>
        <taxon>Streptophyta</taxon>
        <taxon>Embryophyta</taxon>
        <taxon>Tracheophyta</taxon>
        <taxon>Spermatophyta</taxon>
        <taxon>Magnoliopsida</taxon>
        <taxon>eudicotyledons</taxon>
        <taxon>Gunneridae</taxon>
        <taxon>Pentapetalae</taxon>
        <taxon>rosids</taxon>
        <taxon>Vitales</taxon>
        <taxon>Vitaceae</taxon>
        <taxon>Viteae</taxon>
        <taxon>Vitis</taxon>
    </lineage>
</organism>
<proteinExistence type="predicted"/>
<evidence type="ECO:0000313" key="2">
    <source>
        <dbReference type="EMBL" id="CCB57299.1"/>
    </source>
</evidence>